<name>A0A3S5A0T6_9PLAT</name>
<organism evidence="2 3">
    <name type="scientific">Protopolystoma xenopodis</name>
    <dbReference type="NCBI Taxonomy" id="117903"/>
    <lineage>
        <taxon>Eukaryota</taxon>
        <taxon>Metazoa</taxon>
        <taxon>Spiralia</taxon>
        <taxon>Lophotrochozoa</taxon>
        <taxon>Platyhelminthes</taxon>
        <taxon>Monogenea</taxon>
        <taxon>Polyopisthocotylea</taxon>
        <taxon>Polystomatidea</taxon>
        <taxon>Polystomatidae</taxon>
        <taxon>Protopolystoma</taxon>
    </lineage>
</organism>
<dbReference type="Proteomes" id="UP000784294">
    <property type="component" value="Unassembled WGS sequence"/>
</dbReference>
<evidence type="ECO:0000313" key="3">
    <source>
        <dbReference type="Proteomes" id="UP000784294"/>
    </source>
</evidence>
<gene>
    <name evidence="2" type="ORF">PXEA_LOCUS10221</name>
</gene>
<feature type="region of interest" description="Disordered" evidence="1">
    <location>
        <begin position="122"/>
        <end position="142"/>
    </location>
</feature>
<dbReference type="AlphaFoldDB" id="A0A3S5A0T6"/>
<dbReference type="EMBL" id="CAAALY010029832">
    <property type="protein sequence ID" value="VEL16781.1"/>
    <property type="molecule type" value="Genomic_DNA"/>
</dbReference>
<evidence type="ECO:0000256" key="1">
    <source>
        <dbReference type="SAM" id="MobiDB-lite"/>
    </source>
</evidence>
<feature type="compositionally biased region" description="Polar residues" evidence="1">
    <location>
        <begin position="123"/>
        <end position="134"/>
    </location>
</feature>
<protein>
    <submittedName>
        <fullName evidence="2">Uncharacterized protein</fullName>
    </submittedName>
</protein>
<evidence type="ECO:0000313" key="2">
    <source>
        <dbReference type="EMBL" id="VEL16781.1"/>
    </source>
</evidence>
<sequence length="142" mass="16019">MNNLLHRLSQSATRLQDLFTCRLSAPITPCFVCSSKSTNPVRRSHPRRLRRDDDLLRWASLPASQPARPLTHQTSSYELHLLFSSPFLQVSDAPVPLIFAHSPARPFSTRLQQTPVTLWPVATSRTKSGDSNCRTGRDRQDA</sequence>
<keyword evidence="3" id="KW-1185">Reference proteome</keyword>
<comment type="caution">
    <text evidence="2">The sequence shown here is derived from an EMBL/GenBank/DDBJ whole genome shotgun (WGS) entry which is preliminary data.</text>
</comment>
<accession>A0A3S5A0T6</accession>
<reference evidence="2" key="1">
    <citation type="submission" date="2018-11" db="EMBL/GenBank/DDBJ databases">
        <authorList>
            <consortium name="Pathogen Informatics"/>
        </authorList>
    </citation>
    <scope>NUCLEOTIDE SEQUENCE</scope>
</reference>
<proteinExistence type="predicted"/>